<keyword evidence="2" id="KW-0285">Flavoprotein</keyword>
<dbReference type="PRINTS" id="PR00368">
    <property type="entry name" value="FADPNR"/>
</dbReference>
<dbReference type="Gene3D" id="2.40.30.10">
    <property type="entry name" value="Translation factors"/>
    <property type="match status" value="1"/>
</dbReference>
<organism evidence="6 7">
    <name type="scientific">Clostridium saudiense</name>
    <dbReference type="NCBI Taxonomy" id="1414720"/>
    <lineage>
        <taxon>Bacteria</taxon>
        <taxon>Bacillati</taxon>
        <taxon>Bacillota</taxon>
        <taxon>Clostridia</taxon>
        <taxon>Eubacteriales</taxon>
        <taxon>Clostridiaceae</taxon>
        <taxon>Clostridium</taxon>
    </lineage>
</organism>
<dbReference type="InterPro" id="IPR057661">
    <property type="entry name" value="RsdA/BaiN/AoA(So)_Rossmann"/>
</dbReference>
<feature type="domain" description="RsdA/BaiN/AoA(So)-like Rossmann fold-like" evidence="4">
    <location>
        <begin position="10"/>
        <end position="412"/>
    </location>
</feature>
<dbReference type="InterPro" id="IPR036188">
    <property type="entry name" value="FAD/NAD-bd_sf"/>
</dbReference>
<dbReference type="Pfam" id="PF22780">
    <property type="entry name" value="HI0933_like_1st"/>
    <property type="match status" value="1"/>
</dbReference>
<comment type="caution">
    <text evidence="6">The sequence shown here is derived from an EMBL/GenBank/DDBJ whole genome shotgun (WGS) entry which is preliminary data.</text>
</comment>
<proteinExistence type="predicted"/>
<evidence type="ECO:0000256" key="1">
    <source>
        <dbReference type="ARBA" id="ARBA00001974"/>
    </source>
</evidence>
<dbReference type="InterPro" id="IPR004792">
    <property type="entry name" value="BaiN-like"/>
</dbReference>
<dbReference type="Gene3D" id="3.50.50.60">
    <property type="entry name" value="FAD/NAD(P)-binding domain"/>
    <property type="match status" value="1"/>
</dbReference>
<keyword evidence="7" id="KW-1185">Reference proteome</keyword>
<dbReference type="Pfam" id="PF03486">
    <property type="entry name" value="HI0933_like"/>
    <property type="match status" value="1"/>
</dbReference>
<dbReference type="SUPFAM" id="SSF51905">
    <property type="entry name" value="FAD/NAD(P)-binding domain"/>
    <property type="match status" value="1"/>
</dbReference>
<dbReference type="Gene3D" id="1.10.8.260">
    <property type="entry name" value="HI0933 insert domain-like"/>
    <property type="match status" value="1"/>
</dbReference>
<dbReference type="Proteomes" id="UP000767334">
    <property type="component" value="Unassembled WGS sequence"/>
</dbReference>
<sequence length="420" mass="45980">MKGVFNLHHDLIIVGGGASGLIAAITAKDFGIDVAIVEGTDRIGKKILTTGNGRCNISNNCIKPPFINYHSSNPNFQFTALDKFSLEDTKNFFLSLGLPIVALPTGKLYPQSLQASSVVDILKMAIEDRNIPLYTNCKIKDIHSGKKFKLSTTNEEYKLFTANKVVLACGGKTAPKTGSDGSGYNIAKNLGHSITPLVPGIVQLKLDYHSLKALSGVKFDGYATLLVNDEVVKKDFGEILFTDYGISGPPILQISALASQNIFNKKKTEVVVDLLPSYSKEDLEDFLECHFALLSHRPIINALVGVINKKIIPILLKECGITNLQMPCYELSWKEKMKLISTLKSWKFTCTGTNDFNQAQVTVGGVNTKDINYDTLESKIIPNLYFCGEILDVHGDCGGFNLQWAWSSGYTVVTSIAQNI</sequence>
<evidence type="ECO:0000256" key="3">
    <source>
        <dbReference type="ARBA" id="ARBA00022827"/>
    </source>
</evidence>
<evidence type="ECO:0000259" key="5">
    <source>
        <dbReference type="Pfam" id="PF22780"/>
    </source>
</evidence>
<evidence type="ECO:0000313" key="6">
    <source>
        <dbReference type="EMBL" id="MBM6819141.1"/>
    </source>
</evidence>
<dbReference type="EMBL" id="JACJLL010000035">
    <property type="protein sequence ID" value="MBM6819141.1"/>
    <property type="molecule type" value="Genomic_DNA"/>
</dbReference>
<dbReference type="InterPro" id="IPR055178">
    <property type="entry name" value="RsdA/BaiN/AoA(So)-like_dom"/>
</dbReference>
<comment type="cofactor">
    <cofactor evidence="1">
        <name>FAD</name>
        <dbReference type="ChEBI" id="CHEBI:57692"/>
    </cofactor>
</comment>
<reference evidence="6 7" key="1">
    <citation type="journal article" date="2021" name="Sci. Rep.">
        <title>The distribution of antibiotic resistance genes in chicken gut microbiota commensals.</title>
        <authorList>
            <person name="Juricova H."/>
            <person name="Matiasovicova J."/>
            <person name="Kubasova T."/>
            <person name="Cejkova D."/>
            <person name="Rychlik I."/>
        </authorList>
    </citation>
    <scope>NUCLEOTIDE SEQUENCE [LARGE SCALE GENOMIC DNA]</scope>
    <source>
        <strain evidence="6 7">An435</strain>
    </source>
</reference>
<evidence type="ECO:0000259" key="4">
    <source>
        <dbReference type="Pfam" id="PF03486"/>
    </source>
</evidence>
<keyword evidence="3" id="KW-0274">FAD</keyword>
<evidence type="ECO:0000256" key="2">
    <source>
        <dbReference type="ARBA" id="ARBA00022630"/>
    </source>
</evidence>
<evidence type="ECO:0000313" key="7">
    <source>
        <dbReference type="Proteomes" id="UP000767334"/>
    </source>
</evidence>
<dbReference type="NCBIfam" id="TIGR00275">
    <property type="entry name" value="aminoacetone oxidase family FAD-binding enzyme"/>
    <property type="match status" value="1"/>
</dbReference>
<protein>
    <submittedName>
        <fullName evidence="6">NAD(P)/FAD-dependent oxidoreductase</fullName>
    </submittedName>
</protein>
<dbReference type="SUPFAM" id="SSF160996">
    <property type="entry name" value="HI0933 insert domain-like"/>
    <property type="match status" value="1"/>
</dbReference>
<accession>A0ABS2FFQ0</accession>
<gene>
    <name evidence="6" type="ORF">H6A19_07305</name>
</gene>
<dbReference type="InterPro" id="IPR023166">
    <property type="entry name" value="BaiN-like_dom_sf"/>
</dbReference>
<dbReference type="PANTHER" id="PTHR42887:SF2">
    <property type="entry name" value="OS12G0638800 PROTEIN"/>
    <property type="match status" value="1"/>
</dbReference>
<name>A0ABS2FFQ0_9CLOT</name>
<feature type="domain" description="RsdA/BaiN/AoA(So)-like insert" evidence="5">
    <location>
        <begin position="199"/>
        <end position="361"/>
    </location>
</feature>
<dbReference type="PRINTS" id="PR00411">
    <property type="entry name" value="PNDRDTASEI"/>
</dbReference>
<dbReference type="PANTHER" id="PTHR42887">
    <property type="entry name" value="OS12G0638800 PROTEIN"/>
    <property type="match status" value="1"/>
</dbReference>